<accession>A0A7W5DV99</accession>
<evidence type="ECO:0000313" key="3">
    <source>
        <dbReference type="Proteomes" id="UP000536179"/>
    </source>
</evidence>
<keyword evidence="3" id="KW-1185">Reference proteome</keyword>
<keyword evidence="1" id="KW-1133">Transmembrane helix</keyword>
<reference evidence="2 3" key="1">
    <citation type="submission" date="2020-08" db="EMBL/GenBank/DDBJ databases">
        <title>Genomic Encyclopedia of Type Strains, Phase III (KMG-III): the genomes of soil and plant-associated and newly described type strains.</title>
        <authorList>
            <person name="Whitman W."/>
        </authorList>
    </citation>
    <scope>NUCLEOTIDE SEQUENCE [LARGE SCALE GENOMIC DNA]</scope>
    <source>
        <strain evidence="2 3">CECT 8075</strain>
    </source>
</reference>
<organism evidence="2 3">
    <name type="scientific">Aporhodopirellula rubra</name>
    <dbReference type="NCBI Taxonomy" id="980271"/>
    <lineage>
        <taxon>Bacteria</taxon>
        <taxon>Pseudomonadati</taxon>
        <taxon>Planctomycetota</taxon>
        <taxon>Planctomycetia</taxon>
        <taxon>Pirellulales</taxon>
        <taxon>Pirellulaceae</taxon>
        <taxon>Aporhodopirellula</taxon>
    </lineage>
</organism>
<dbReference type="AlphaFoldDB" id="A0A7W5DV99"/>
<evidence type="ECO:0000313" key="2">
    <source>
        <dbReference type="EMBL" id="MBB3204829.1"/>
    </source>
</evidence>
<evidence type="ECO:0000256" key="1">
    <source>
        <dbReference type="SAM" id="Phobius"/>
    </source>
</evidence>
<feature type="transmembrane region" description="Helical" evidence="1">
    <location>
        <begin position="122"/>
        <end position="150"/>
    </location>
</feature>
<dbReference type="EMBL" id="JACHXU010000002">
    <property type="protein sequence ID" value="MBB3204829.1"/>
    <property type="molecule type" value="Genomic_DNA"/>
</dbReference>
<feature type="transmembrane region" description="Helical" evidence="1">
    <location>
        <begin position="89"/>
        <end position="110"/>
    </location>
</feature>
<comment type="caution">
    <text evidence="2">The sequence shown here is derived from an EMBL/GenBank/DDBJ whole genome shotgun (WGS) entry which is preliminary data.</text>
</comment>
<dbReference type="Proteomes" id="UP000536179">
    <property type="component" value="Unassembled WGS sequence"/>
</dbReference>
<keyword evidence="1" id="KW-0812">Transmembrane</keyword>
<name>A0A7W5DV99_9BACT</name>
<dbReference type="RefSeq" id="WP_184301479.1">
    <property type="nucleotide sequence ID" value="NZ_JACHXU010000002.1"/>
</dbReference>
<protein>
    <submittedName>
        <fullName evidence="2">Uncharacterized protein</fullName>
    </submittedName>
</protein>
<keyword evidence="1" id="KW-0472">Membrane</keyword>
<feature type="transmembrane region" description="Helical" evidence="1">
    <location>
        <begin position="179"/>
        <end position="201"/>
    </location>
</feature>
<proteinExistence type="predicted"/>
<gene>
    <name evidence="2" type="ORF">FHS27_000596</name>
</gene>
<feature type="transmembrane region" description="Helical" evidence="1">
    <location>
        <begin position="61"/>
        <end position="83"/>
    </location>
</feature>
<sequence>MSLGNSENPYGYSSPGGGGAESINPFAPTTHVEETVSSPDDVRRYREYHIAHEASVKSIGVLYYLGAALLIPTGIASVAGVYSSVDGDAILMGIVGAVCLGLGTLWIWLARGLRGFRPTARIVACIVSGFGMLSIPFGTIINGYILYLLLSQKGQAIFEPSYQRVIEETPDVKYRTSPIVIVLLVLLVLFVIGSMVAVVFVG</sequence>